<dbReference type="InterPro" id="IPR022838">
    <property type="entry name" value="GTP_cyclohydrolase_FolE2"/>
</dbReference>
<dbReference type="InterPro" id="IPR003801">
    <property type="entry name" value="GTP_cyclohydrolase_FolE2/MptA"/>
</dbReference>
<dbReference type="Gene3D" id="3.10.270.10">
    <property type="entry name" value="Urate Oxidase"/>
    <property type="match status" value="1"/>
</dbReference>
<keyword evidence="1 2" id="KW-0378">Hydrolase</keyword>
<dbReference type="PANTHER" id="PTHR36445:SF1">
    <property type="entry name" value="GTP CYCLOHYDROLASE MPTA"/>
    <property type="match status" value="1"/>
</dbReference>
<evidence type="ECO:0000256" key="1">
    <source>
        <dbReference type="ARBA" id="ARBA00022801"/>
    </source>
</evidence>
<dbReference type="EC" id="3.5.4.16" evidence="2"/>
<evidence type="ECO:0000313" key="2">
    <source>
        <dbReference type="EMBL" id="SFV66712.1"/>
    </source>
</evidence>
<dbReference type="GO" id="GO:0003934">
    <property type="term" value="F:GTP cyclohydrolase I activity"/>
    <property type="evidence" value="ECO:0007669"/>
    <property type="project" value="UniProtKB-EC"/>
</dbReference>
<reference evidence="2" key="1">
    <citation type="submission" date="2016-10" db="EMBL/GenBank/DDBJ databases">
        <authorList>
            <person name="de Groot N.N."/>
        </authorList>
    </citation>
    <scope>NUCLEOTIDE SEQUENCE</scope>
</reference>
<dbReference type="EMBL" id="FPHJ01000054">
    <property type="protein sequence ID" value="SFV66712.1"/>
    <property type="molecule type" value="Genomic_DNA"/>
</dbReference>
<sequence length="258" mass="29402">MNNKCNLPDTQNSPDMRNIVINKVGIKDIKYPFDFIDNGISQSTIGQWTMGVELPDTVKGTHMSRFIEILNAKKVIFSLGSFEDLLFETKKKLETNNVFIDVNFSTFVQKTAPISKAKSLLDYQVFIEGSLHKENIEVYCKVIIPVTSLCPCSKKISEYGAHNQRSHITLKVLYFDGLSVKSLIDIAEKSASSQLYAILKREDEKFVTEEAYKNPAFVEDLVRDIAVTLNEMDIQHYKIESENFESIHNHSAYAMIEK</sequence>
<dbReference type="PANTHER" id="PTHR36445">
    <property type="entry name" value="GTP CYCLOHYDROLASE MPTA"/>
    <property type="match status" value="1"/>
</dbReference>
<accession>A0A1W1CLX7</accession>
<organism evidence="2">
    <name type="scientific">hydrothermal vent metagenome</name>
    <dbReference type="NCBI Taxonomy" id="652676"/>
    <lineage>
        <taxon>unclassified sequences</taxon>
        <taxon>metagenomes</taxon>
        <taxon>ecological metagenomes</taxon>
    </lineage>
</organism>
<dbReference type="HAMAP" id="MF_01527_B">
    <property type="entry name" value="GTP_cyclohydrol_B"/>
    <property type="match status" value="1"/>
</dbReference>
<name>A0A1W1CLX7_9ZZZZ</name>
<gene>
    <name evidence="2" type="ORF">MNB_SUP05-5-689</name>
</gene>
<dbReference type="AlphaFoldDB" id="A0A1W1CLX7"/>
<dbReference type="NCBIfam" id="NF010200">
    <property type="entry name" value="PRK13674.1-1"/>
    <property type="match status" value="1"/>
</dbReference>
<protein>
    <submittedName>
        <fullName evidence="2">GTP cyclohydrolase I type 2</fullName>
        <ecNumber evidence="2">3.5.4.16</ecNumber>
    </submittedName>
</protein>
<proteinExistence type="inferred from homology"/>
<dbReference type="Pfam" id="PF02649">
    <property type="entry name" value="GCHY-1"/>
    <property type="match status" value="1"/>
</dbReference>